<dbReference type="EMBL" id="WOWP01000017">
    <property type="protein sequence ID" value="MUV03311.1"/>
    <property type="molecule type" value="Genomic_DNA"/>
</dbReference>
<dbReference type="Proteomes" id="UP000433945">
    <property type="component" value="Unassembled WGS sequence"/>
</dbReference>
<proteinExistence type="predicted"/>
<dbReference type="AlphaFoldDB" id="A0A6N8HA45"/>
<sequence>MSIYSTDPEKRLFLYQNHFRNDGKEYKEQFYYQIKNVEYNDRQGIEKVEAVGFINLENYLKGNKEYSEIQIVFTKPLDNQVELAVATYEQTKSMGGGK</sequence>
<reference evidence="1 2" key="1">
    <citation type="submission" date="2019-12" db="EMBL/GenBank/DDBJ databases">
        <authorList>
            <person name="Sun J.-Q."/>
        </authorList>
    </citation>
    <scope>NUCLEOTIDE SEQUENCE [LARGE SCALE GENOMIC DNA]</scope>
    <source>
        <strain evidence="1 2">JCM 17928</strain>
    </source>
</reference>
<gene>
    <name evidence="1" type="ORF">GN157_06270</name>
</gene>
<evidence type="ECO:0000313" key="1">
    <source>
        <dbReference type="EMBL" id="MUV03311.1"/>
    </source>
</evidence>
<accession>A0A6N8HA45</accession>
<evidence type="ECO:0000313" key="2">
    <source>
        <dbReference type="Proteomes" id="UP000433945"/>
    </source>
</evidence>
<name>A0A6N8HA45_9FLAO</name>
<organism evidence="1 2">
    <name type="scientific">Flavobacterium rakeshii</name>
    <dbReference type="NCBI Taxonomy" id="1038845"/>
    <lineage>
        <taxon>Bacteria</taxon>
        <taxon>Pseudomonadati</taxon>
        <taxon>Bacteroidota</taxon>
        <taxon>Flavobacteriia</taxon>
        <taxon>Flavobacteriales</taxon>
        <taxon>Flavobacteriaceae</taxon>
        <taxon>Flavobacterium</taxon>
    </lineage>
</organism>
<protein>
    <submittedName>
        <fullName evidence="1">Uncharacterized protein</fullName>
    </submittedName>
</protein>
<comment type="caution">
    <text evidence="1">The sequence shown here is derived from an EMBL/GenBank/DDBJ whole genome shotgun (WGS) entry which is preliminary data.</text>
</comment>
<dbReference type="RefSeq" id="WP_157482242.1">
    <property type="nucleotide sequence ID" value="NZ_WOWP01000017.1"/>
</dbReference>
<keyword evidence="2" id="KW-1185">Reference proteome</keyword>